<dbReference type="EMBL" id="CAEZYE010000001">
    <property type="protein sequence ID" value="CAB4699205.1"/>
    <property type="molecule type" value="Genomic_DNA"/>
</dbReference>
<feature type="domain" description="Pyrroline-5-carboxylate reductase dimerisation" evidence="6">
    <location>
        <begin position="162"/>
        <end position="266"/>
    </location>
</feature>
<evidence type="ECO:0000259" key="6">
    <source>
        <dbReference type="Pfam" id="PF14748"/>
    </source>
</evidence>
<proteinExistence type="inferred from homology"/>
<dbReference type="Pfam" id="PF03807">
    <property type="entry name" value="F420_oxidored"/>
    <property type="match status" value="1"/>
</dbReference>
<dbReference type="SUPFAM" id="SSF48179">
    <property type="entry name" value="6-phosphogluconate dehydrogenase C-terminal domain-like"/>
    <property type="match status" value="1"/>
</dbReference>
<dbReference type="EMBL" id="CAFBOD010000001">
    <property type="protein sequence ID" value="CAB4968279.1"/>
    <property type="molecule type" value="Genomic_DNA"/>
</dbReference>
<gene>
    <name evidence="7" type="ORF">UFOPK2655_00027</name>
    <name evidence="8" type="ORF">UFOPK3077_00324</name>
    <name evidence="9" type="ORF">UFOPK3667_00323</name>
    <name evidence="10" type="ORF">UFOPK3903_00079</name>
    <name evidence="11" type="ORF">UFOPK4444_00614</name>
</gene>
<reference evidence="11" key="1">
    <citation type="submission" date="2020-05" db="EMBL/GenBank/DDBJ databases">
        <authorList>
            <person name="Chiriac C."/>
            <person name="Salcher M."/>
            <person name="Ghai R."/>
            <person name="Kavagutti S V."/>
        </authorList>
    </citation>
    <scope>NUCLEOTIDE SEQUENCE</scope>
</reference>
<evidence type="ECO:0000313" key="7">
    <source>
        <dbReference type="EMBL" id="CAB4699205.1"/>
    </source>
</evidence>
<dbReference type="FunFam" id="1.10.3730.10:FF:000001">
    <property type="entry name" value="Pyrroline-5-carboxylate reductase"/>
    <property type="match status" value="1"/>
</dbReference>
<dbReference type="NCBIfam" id="TIGR00112">
    <property type="entry name" value="proC"/>
    <property type="match status" value="1"/>
</dbReference>
<evidence type="ECO:0000256" key="4">
    <source>
        <dbReference type="SAM" id="Phobius"/>
    </source>
</evidence>
<evidence type="ECO:0000313" key="9">
    <source>
        <dbReference type="EMBL" id="CAB4915216.1"/>
    </source>
</evidence>
<evidence type="ECO:0000259" key="5">
    <source>
        <dbReference type="Pfam" id="PF03807"/>
    </source>
</evidence>
<dbReference type="Gene3D" id="3.40.50.720">
    <property type="entry name" value="NAD(P)-binding Rossmann-like Domain"/>
    <property type="match status" value="1"/>
</dbReference>
<evidence type="ECO:0000313" key="8">
    <source>
        <dbReference type="EMBL" id="CAB4797893.1"/>
    </source>
</evidence>
<dbReference type="EMBL" id="CAFAAS010000002">
    <property type="protein sequence ID" value="CAB4797893.1"/>
    <property type="molecule type" value="Genomic_DNA"/>
</dbReference>
<dbReference type="SUPFAM" id="SSF51735">
    <property type="entry name" value="NAD(P)-binding Rossmann-fold domains"/>
    <property type="match status" value="1"/>
</dbReference>
<dbReference type="PANTHER" id="PTHR11645">
    <property type="entry name" value="PYRROLINE-5-CARBOXYLATE REDUCTASE"/>
    <property type="match status" value="1"/>
</dbReference>
<evidence type="ECO:0000313" key="10">
    <source>
        <dbReference type="EMBL" id="CAB4968279.1"/>
    </source>
</evidence>
<dbReference type="InterPro" id="IPR028939">
    <property type="entry name" value="P5C_Rdtase_cat_N"/>
</dbReference>
<feature type="transmembrane region" description="Helical" evidence="4">
    <location>
        <begin position="6"/>
        <end position="29"/>
    </location>
</feature>
<evidence type="ECO:0000313" key="11">
    <source>
        <dbReference type="EMBL" id="CAB5150274.1"/>
    </source>
</evidence>
<accession>A0A6J7WBQ1</accession>
<keyword evidence="3" id="KW-0560">Oxidoreductase</keyword>
<dbReference type="PANTHER" id="PTHR11645:SF0">
    <property type="entry name" value="PYRROLINE-5-CARBOXYLATE REDUCTASE 3"/>
    <property type="match status" value="1"/>
</dbReference>
<keyword evidence="4" id="KW-0812">Transmembrane</keyword>
<comment type="similarity">
    <text evidence="1">Belongs to the pyrroline-5-carboxylate reductase family.</text>
</comment>
<dbReference type="GO" id="GO:0055129">
    <property type="term" value="P:L-proline biosynthetic process"/>
    <property type="evidence" value="ECO:0007669"/>
    <property type="project" value="TreeGrafter"/>
</dbReference>
<dbReference type="GO" id="GO:0004735">
    <property type="term" value="F:pyrroline-5-carboxylate reductase activity"/>
    <property type="evidence" value="ECO:0007669"/>
    <property type="project" value="InterPro"/>
</dbReference>
<dbReference type="InterPro" id="IPR036291">
    <property type="entry name" value="NAD(P)-bd_dom_sf"/>
</dbReference>
<dbReference type="InterPro" id="IPR029036">
    <property type="entry name" value="P5CR_dimer"/>
</dbReference>
<sequence length="267" mass="27563">MSKSLPVGVIGAGIMGEALIAALISYGVAPELITISEKRKDRADELVNRYAVTVAEIESNVANSEALLLVVKPQDMASVLAEVKDSINPRALIITFAAGKKISFITQALGTGNPVVRVMPNTATLVGAGMAAISLGDNVTAEQSAFVTGFLAATGKVVEVPEDLQDAVTATSGSGPAYFFRFVEAMVEGAVKLGLSHEVATQLTVQTMIGAAKLLEESGKSATTLRENVTSPNGTTAAALASFDGNHISTLVATAMQAARDRSQELA</sequence>
<dbReference type="InterPro" id="IPR008927">
    <property type="entry name" value="6-PGluconate_DH-like_C_sf"/>
</dbReference>
<evidence type="ECO:0000256" key="3">
    <source>
        <dbReference type="ARBA" id="ARBA00023002"/>
    </source>
</evidence>
<dbReference type="HAMAP" id="MF_01925">
    <property type="entry name" value="P5C_reductase"/>
    <property type="match status" value="1"/>
</dbReference>
<protein>
    <submittedName>
        <fullName evidence="11">Unannotated protein</fullName>
    </submittedName>
</protein>
<dbReference type="AlphaFoldDB" id="A0A6J7WBQ1"/>
<dbReference type="InterPro" id="IPR053790">
    <property type="entry name" value="P5CR-like_CS"/>
</dbReference>
<dbReference type="EMBL" id="CAFBMU010000002">
    <property type="protein sequence ID" value="CAB4915216.1"/>
    <property type="molecule type" value="Genomic_DNA"/>
</dbReference>
<feature type="domain" description="Pyrroline-5-carboxylate reductase catalytic N-terminal" evidence="5">
    <location>
        <begin position="7"/>
        <end position="99"/>
    </location>
</feature>
<dbReference type="Gene3D" id="1.10.3730.10">
    <property type="entry name" value="ProC C-terminal domain-like"/>
    <property type="match status" value="1"/>
</dbReference>
<name>A0A6J7WBQ1_9ZZZZ</name>
<dbReference type="Pfam" id="PF14748">
    <property type="entry name" value="P5CR_dimer"/>
    <property type="match status" value="1"/>
</dbReference>
<dbReference type="EMBL" id="CAFBRZ010000027">
    <property type="protein sequence ID" value="CAB5150274.1"/>
    <property type="molecule type" value="Genomic_DNA"/>
</dbReference>
<evidence type="ECO:0000256" key="2">
    <source>
        <dbReference type="ARBA" id="ARBA00022857"/>
    </source>
</evidence>
<keyword evidence="4" id="KW-0472">Membrane</keyword>
<organism evidence="11">
    <name type="scientific">freshwater metagenome</name>
    <dbReference type="NCBI Taxonomy" id="449393"/>
    <lineage>
        <taxon>unclassified sequences</taxon>
        <taxon>metagenomes</taxon>
        <taxon>ecological metagenomes</taxon>
    </lineage>
</organism>
<dbReference type="PROSITE" id="PS00521">
    <property type="entry name" value="P5CR"/>
    <property type="match status" value="1"/>
</dbReference>
<dbReference type="PIRSF" id="PIRSF000193">
    <property type="entry name" value="Pyrrol-5-carb_rd"/>
    <property type="match status" value="1"/>
</dbReference>
<keyword evidence="2" id="KW-0521">NADP</keyword>
<evidence type="ECO:0000256" key="1">
    <source>
        <dbReference type="ARBA" id="ARBA00005525"/>
    </source>
</evidence>
<keyword evidence="4" id="KW-1133">Transmembrane helix</keyword>
<dbReference type="InterPro" id="IPR000304">
    <property type="entry name" value="Pyrroline-COOH_reductase"/>
</dbReference>